<dbReference type="EMBL" id="JAAIUW010000006">
    <property type="protein sequence ID" value="KAF7826414.1"/>
    <property type="molecule type" value="Genomic_DNA"/>
</dbReference>
<dbReference type="Proteomes" id="UP000634136">
    <property type="component" value="Unassembled WGS sequence"/>
</dbReference>
<keyword evidence="3" id="KW-1185">Reference proteome</keyword>
<evidence type="ECO:0000256" key="1">
    <source>
        <dbReference type="SAM" id="MobiDB-lite"/>
    </source>
</evidence>
<proteinExistence type="predicted"/>
<accession>A0A834WQX7</accession>
<dbReference type="AlphaFoldDB" id="A0A834WQX7"/>
<organism evidence="2 3">
    <name type="scientific">Senna tora</name>
    <dbReference type="NCBI Taxonomy" id="362788"/>
    <lineage>
        <taxon>Eukaryota</taxon>
        <taxon>Viridiplantae</taxon>
        <taxon>Streptophyta</taxon>
        <taxon>Embryophyta</taxon>
        <taxon>Tracheophyta</taxon>
        <taxon>Spermatophyta</taxon>
        <taxon>Magnoliopsida</taxon>
        <taxon>eudicotyledons</taxon>
        <taxon>Gunneridae</taxon>
        <taxon>Pentapetalae</taxon>
        <taxon>rosids</taxon>
        <taxon>fabids</taxon>
        <taxon>Fabales</taxon>
        <taxon>Fabaceae</taxon>
        <taxon>Caesalpinioideae</taxon>
        <taxon>Cassia clade</taxon>
        <taxon>Senna</taxon>
    </lineage>
</organism>
<name>A0A834WQX7_9FABA</name>
<feature type="compositionally biased region" description="Polar residues" evidence="1">
    <location>
        <begin position="85"/>
        <end position="99"/>
    </location>
</feature>
<comment type="caution">
    <text evidence="2">The sequence shown here is derived from an EMBL/GenBank/DDBJ whole genome shotgun (WGS) entry which is preliminary data.</text>
</comment>
<reference evidence="2" key="1">
    <citation type="submission" date="2020-09" db="EMBL/GenBank/DDBJ databases">
        <title>Genome-Enabled Discovery of Anthraquinone Biosynthesis in Senna tora.</title>
        <authorList>
            <person name="Kang S.-H."/>
            <person name="Pandey R.P."/>
            <person name="Lee C.-M."/>
            <person name="Sim J.-S."/>
            <person name="Jeong J.-T."/>
            <person name="Choi B.-S."/>
            <person name="Jung M."/>
            <person name="Ginzburg D."/>
            <person name="Zhao K."/>
            <person name="Won S.Y."/>
            <person name="Oh T.-J."/>
            <person name="Yu Y."/>
            <person name="Kim N.-H."/>
            <person name="Lee O.R."/>
            <person name="Lee T.-H."/>
            <person name="Bashyal P."/>
            <person name="Kim T.-S."/>
            <person name="Lee W.-H."/>
            <person name="Kawkins C."/>
            <person name="Kim C.-K."/>
            <person name="Kim J.S."/>
            <person name="Ahn B.O."/>
            <person name="Rhee S.Y."/>
            <person name="Sohng J.K."/>
        </authorList>
    </citation>
    <scope>NUCLEOTIDE SEQUENCE</scope>
    <source>
        <tissue evidence="2">Leaf</tissue>
    </source>
</reference>
<feature type="compositionally biased region" description="Acidic residues" evidence="1">
    <location>
        <begin position="74"/>
        <end position="84"/>
    </location>
</feature>
<sequence length="99" mass="10865">MVKQLYWLACGEDPDEVIATVPVESEHIDEEQLDSCGKSNAEIDVQQGVTSIIEVPSCAPILDDVYASMSVVDNEEDDELEETISDSQLDDGSSTIRRC</sequence>
<feature type="region of interest" description="Disordered" evidence="1">
    <location>
        <begin position="74"/>
        <end position="99"/>
    </location>
</feature>
<evidence type="ECO:0000313" key="2">
    <source>
        <dbReference type="EMBL" id="KAF7826414.1"/>
    </source>
</evidence>
<evidence type="ECO:0000313" key="3">
    <source>
        <dbReference type="Proteomes" id="UP000634136"/>
    </source>
</evidence>
<gene>
    <name evidence="2" type="ORF">G2W53_017578</name>
</gene>
<protein>
    <submittedName>
        <fullName evidence="2">Uncharacterized protein</fullName>
    </submittedName>
</protein>